<dbReference type="Pfam" id="PF00291">
    <property type="entry name" value="PALP"/>
    <property type="match status" value="1"/>
</dbReference>
<dbReference type="GO" id="GO:0003941">
    <property type="term" value="F:L-serine ammonia-lyase activity"/>
    <property type="evidence" value="ECO:0007669"/>
    <property type="project" value="TreeGrafter"/>
</dbReference>
<dbReference type="PANTHER" id="PTHR48078:SF6">
    <property type="entry name" value="L-THREONINE DEHYDRATASE CATABOLIC TDCB"/>
    <property type="match status" value="1"/>
</dbReference>
<dbReference type="InterPro" id="IPR036052">
    <property type="entry name" value="TrpB-like_PALP_sf"/>
</dbReference>
<reference evidence="16" key="1">
    <citation type="journal article" date="2020" name="ISME J.">
        <title>Gammaproteobacteria mediating utilization of methyl-, sulfur- and petroleum organic compounds in deep ocean hydrothermal plumes.</title>
        <authorList>
            <person name="Zhou Z."/>
            <person name="Liu Y."/>
            <person name="Pan J."/>
            <person name="Cron B.R."/>
            <person name="Toner B.M."/>
            <person name="Anantharaman K."/>
            <person name="Breier J.A."/>
            <person name="Dick G.J."/>
            <person name="Li M."/>
        </authorList>
    </citation>
    <scope>NUCLEOTIDE SEQUENCE</scope>
    <source>
        <strain evidence="16">SZUA-1515</strain>
    </source>
</reference>
<dbReference type="FunFam" id="3.40.50.1100:FF:000013">
    <property type="entry name" value="Threonine synthase"/>
    <property type="match status" value="1"/>
</dbReference>
<comment type="caution">
    <text evidence="16">The sequence shown here is derived from an EMBL/GenBank/DDBJ whole genome shotgun (WGS) entry which is preliminary data.</text>
</comment>
<dbReference type="AlphaFoldDB" id="A0A833ED72"/>
<dbReference type="PANTHER" id="PTHR48078">
    <property type="entry name" value="THREONINE DEHYDRATASE, MITOCHONDRIAL-RELATED"/>
    <property type="match status" value="1"/>
</dbReference>
<dbReference type="GO" id="GO:0006567">
    <property type="term" value="P:L-threonine catabolic process"/>
    <property type="evidence" value="ECO:0007669"/>
    <property type="project" value="TreeGrafter"/>
</dbReference>
<keyword evidence="8 12" id="KW-0663">Pyridoxal phosphate</keyword>
<comment type="catalytic activity">
    <reaction evidence="10 12">
        <text>O-phospho-L-homoserine + H2O = L-threonine + phosphate</text>
        <dbReference type="Rhea" id="RHEA:10840"/>
        <dbReference type="ChEBI" id="CHEBI:15377"/>
        <dbReference type="ChEBI" id="CHEBI:43474"/>
        <dbReference type="ChEBI" id="CHEBI:57590"/>
        <dbReference type="ChEBI" id="CHEBI:57926"/>
        <dbReference type="EC" id="4.2.3.1"/>
    </reaction>
</comment>
<evidence type="ECO:0000256" key="13">
    <source>
        <dbReference type="PIRSR" id="PIRSR038945-1"/>
    </source>
</evidence>
<dbReference type="NCBIfam" id="TIGR00260">
    <property type="entry name" value="thrC"/>
    <property type="match status" value="1"/>
</dbReference>
<evidence type="ECO:0000256" key="1">
    <source>
        <dbReference type="ARBA" id="ARBA00001933"/>
    </source>
</evidence>
<dbReference type="GO" id="GO:0004794">
    <property type="term" value="F:threonine deaminase activity"/>
    <property type="evidence" value="ECO:0007669"/>
    <property type="project" value="TreeGrafter"/>
</dbReference>
<gene>
    <name evidence="16" type="ORF">EYH45_08240</name>
</gene>
<dbReference type="InterPro" id="IPR026260">
    <property type="entry name" value="Thr_Synthase_bac/arc"/>
</dbReference>
<evidence type="ECO:0000256" key="10">
    <source>
        <dbReference type="ARBA" id="ARBA00049144"/>
    </source>
</evidence>
<dbReference type="Proteomes" id="UP000608579">
    <property type="component" value="Unassembled WGS sequence"/>
</dbReference>
<keyword evidence="6 12" id="KW-0028">Amino-acid biosynthesis</keyword>
<evidence type="ECO:0000256" key="2">
    <source>
        <dbReference type="ARBA" id="ARBA00004979"/>
    </source>
</evidence>
<keyword evidence="7 12" id="KW-0791">Threonine biosynthesis</keyword>
<dbReference type="PROSITE" id="PS00165">
    <property type="entry name" value="DEHYDRATASE_SER_THR"/>
    <property type="match status" value="1"/>
</dbReference>
<name>A0A833ED72_CALS0</name>
<keyword evidence="9 12" id="KW-0456">Lyase</keyword>
<feature type="modified residue" description="N6-(pyridoxal phosphate)lysine" evidence="14">
    <location>
        <position position="111"/>
    </location>
</feature>
<feature type="binding site" evidence="13">
    <location>
        <begin position="237"/>
        <end position="241"/>
    </location>
    <ligand>
        <name>pyridoxal 5'-phosphate</name>
        <dbReference type="ChEBI" id="CHEBI:597326"/>
    </ligand>
</feature>
<evidence type="ECO:0000256" key="12">
    <source>
        <dbReference type="PIRNR" id="PIRNR038945"/>
    </source>
</evidence>
<feature type="binding site" evidence="13">
    <location>
        <position position="137"/>
    </location>
    <ligand>
        <name>pyridoxal 5'-phosphate</name>
        <dbReference type="ChEBI" id="CHEBI:597326"/>
    </ligand>
</feature>
<evidence type="ECO:0000256" key="9">
    <source>
        <dbReference type="ARBA" id="ARBA00023239"/>
    </source>
</evidence>
<evidence type="ECO:0000256" key="11">
    <source>
        <dbReference type="NCBIfam" id="TIGR00260"/>
    </source>
</evidence>
<dbReference type="InterPro" id="IPR000634">
    <property type="entry name" value="Ser/Thr_deHydtase_PyrdxlP-BS"/>
</dbReference>
<dbReference type="FunFam" id="3.40.50.1100:FF:000014">
    <property type="entry name" value="Threonine synthase"/>
    <property type="match status" value="1"/>
</dbReference>
<evidence type="ECO:0000256" key="4">
    <source>
        <dbReference type="ARBA" id="ARBA00013028"/>
    </source>
</evidence>
<dbReference type="GO" id="GO:0030170">
    <property type="term" value="F:pyridoxal phosphate binding"/>
    <property type="evidence" value="ECO:0007669"/>
    <property type="project" value="InterPro"/>
</dbReference>
<dbReference type="InterPro" id="IPR004450">
    <property type="entry name" value="Thr_synthase-like"/>
</dbReference>
<evidence type="ECO:0000256" key="8">
    <source>
        <dbReference type="ARBA" id="ARBA00022898"/>
    </source>
</evidence>
<dbReference type="EC" id="4.2.3.1" evidence="4 11"/>
<dbReference type="GO" id="GO:0006565">
    <property type="term" value="P:L-serine catabolic process"/>
    <property type="evidence" value="ECO:0007669"/>
    <property type="project" value="TreeGrafter"/>
</dbReference>
<evidence type="ECO:0000256" key="5">
    <source>
        <dbReference type="ARBA" id="ARBA00018679"/>
    </source>
</evidence>
<evidence type="ECO:0000259" key="15">
    <source>
        <dbReference type="Pfam" id="PF00291"/>
    </source>
</evidence>
<protein>
    <recommendedName>
        <fullName evidence="5 11">Threonine synthase</fullName>
        <ecNumber evidence="4 11">4.2.3.1</ecNumber>
    </recommendedName>
</protein>
<evidence type="ECO:0000256" key="6">
    <source>
        <dbReference type="ARBA" id="ARBA00022605"/>
    </source>
</evidence>
<comment type="function">
    <text evidence="12">Catalyzes the gamma-elimination of phosphate from L-phosphohomoserine and the beta-addition of water to produce L-threonine.</text>
</comment>
<comment type="cofactor">
    <cofactor evidence="1 12 13">
        <name>pyridoxal 5'-phosphate</name>
        <dbReference type="ChEBI" id="CHEBI:597326"/>
    </cofactor>
</comment>
<dbReference type="GO" id="GO:0004795">
    <property type="term" value="F:threonine synthase activity"/>
    <property type="evidence" value="ECO:0007669"/>
    <property type="project" value="UniProtKB-UniRule"/>
</dbReference>
<dbReference type="EMBL" id="DQVM01000165">
    <property type="protein sequence ID" value="HIQ30530.1"/>
    <property type="molecule type" value="Genomic_DNA"/>
</dbReference>
<evidence type="ECO:0000256" key="14">
    <source>
        <dbReference type="PIRSR" id="PIRSR038945-2"/>
    </source>
</evidence>
<dbReference type="UniPathway" id="UPA00050">
    <property type="reaction ID" value="UER00065"/>
</dbReference>
<feature type="binding site" evidence="13">
    <location>
        <position position="375"/>
    </location>
    <ligand>
        <name>pyridoxal 5'-phosphate</name>
        <dbReference type="ChEBI" id="CHEBI:597326"/>
    </ligand>
</feature>
<evidence type="ECO:0000313" key="16">
    <source>
        <dbReference type="EMBL" id="HIQ30530.1"/>
    </source>
</evidence>
<dbReference type="GO" id="GO:0009097">
    <property type="term" value="P:isoleucine biosynthetic process"/>
    <property type="evidence" value="ECO:0007669"/>
    <property type="project" value="TreeGrafter"/>
</dbReference>
<feature type="domain" description="Tryptophan synthase beta chain-like PALP" evidence="15">
    <location>
        <begin position="73"/>
        <end position="376"/>
    </location>
</feature>
<proteinExistence type="inferred from homology"/>
<comment type="pathway">
    <text evidence="2 12">Amino-acid biosynthesis; L-threonine biosynthesis; L-threonine from L-aspartate: step 5/5.</text>
</comment>
<dbReference type="InterPro" id="IPR050147">
    <property type="entry name" value="Ser/Thr_Dehydratase"/>
</dbReference>
<accession>A0A833ED72</accession>
<comment type="similarity">
    <text evidence="3 12">Belongs to the threonine synthase family.</text>
</comment>
<evidence type="ECO:0000313" key="17">
    <source>
        <dbReference type="Proteomes" id="UP000608579"/>
    </source>
</evidence>
<dbReference type="InterPro" id="IPR001926">
    <property type="entry name" value="TrpB-like_PALP"/>
</dbReference>
<evidence type="ECO:0000256" key="7">
    <source>
        <dbReference type="ARBA" id="ARBA00022697"/>
    </source>
</evidence>
<dbReference type="Gene3D" id="3.40.50.1100">
    <property type="match status" value="2"/>
</dbReference>
<dbReference type="CDD" id="cd01563">
    <property type="entry name" value="Thr-synth_1"/>
    <property type="match status" value="1"/>
</dbReference>
<evidence type="ECO:0000256" key="3">
    <source>
        <dbReference type="ARBA" id="ARBA00005517"/>
    </source>
</evidence>
<organism evidence="16 17">
    <name type="scientific">Caldiarchaeum subterraneum</name>
    <dbReference type="NCBI Taxonomy" id="311458"/>
    <lineage>
        <taxon>Archaea</taxon>
        <taxon>Nitrososphaerota</taxon>
        <taxon>Candidatus Caldarchaeales</taxon>
        <taxon>Candidatus Caldarchaeaceae</taxon>
        <taxon>Candidatus Caldarchaeum</taxon>
    </lineage>
</organism>
<sequence length="412" mass="44714">MIPEATLSCIGCGNKIEHDRVVYSCPRCGDLLEVKLENLSSVDASLLKERWRSRPIGVWRYRELIPLRGERYITLHEGGTPLYRCGKLARWAGVKELYVKFEGANPTGSFKDRGMCVGITKALESGRQAVICASTGNTSSSMSAYAAAAGMKSIVLIPRGRIALGKLFQTLLYGARTIAVKGSFDDALNMVMQLRDSKDLYILNSINPWRIEGQKTLAYELYDQLGMGDYVVSVPVGNCGNISAIWKGFSELIELGLLNGSPTMLGVQAEGASPFADMILKGHETLKPLEEPRTIATAIRIGKPANWKKALRAVRDSGGTVAKVSDWEIVEAQRALASLEGIGVEPASAASLAGVKKLVEEGRLDRDSTVVCISTGTALKDPNEELLRGIEFSEVEPNVDSAKPLIEEILKP</sequence>
<dbReference type="PIRSF" id="PIRSF038945">
    <property type="entry name" value="Thr_synthase"/>
    <property type="match status" value="1"/>
</dbReference>
<dbReference type="GO" id="GO:0009088">
    <property type="term" value="P:threonine biosynthetic process"/>
    <property type="evidence" value="ECO:0007669"/>
    <property type="project" value="UniProtKB-UniRule"/>
</dbReference>
<dbReference type="SUPFAM" id="SSF53686">
    <property type="entry name" value="Tryptophan synthase beta subunit-like PLP-dependent enzymes"/>
    <property type="match status" value="1"/>
</dbReference>